<protein>
    <submittedName>
        <fullName evidence="1">Uncharacterized protein</fullName>
    </submittedName>
</protein>
<comment type="caution">
    <text evidence="1">The sequence shown here is derived from an EMBL/GenBank/DDBJ whole genome shotgun (WGS) entry which is preliminary data.</text>
</comment>
<name>A0A644TWH5_9ZZZZ</name>
<proteinExistence type="predicted"/>
<evidence type="ECO:0000313" key="1">
    <source>
        <dbReference type="EMBL" id="MPL70979.1"/>
    </source>
</evidence>
<reference evidence="1" key="1">
    <citation type="submission" date="2019-08" db="EMBL/GenBank/DDBJ databases">
        <authorList>
            <person name="Kucharzyk K."/>
            <person name="Murdoch R.W."/>
            <person name="Higgins S."/>
            <person name="Loffler F."/>
        </authorList>
    </citation>
    <scope>NUCLEOTIDE SEQUENCE</scope>
</reference>
<gene>
    <name evidence="1" type="ORF">SDC9_16743</name>
</gene>
<accession>A0A644TWH5</accession>
<organism evidence="1">
    <name type="scientific">bioreactor metagenome</name>
    <dbReference type="NCBI Taxonomy" id="1076179"/>
    <lineage>
        <taxon>unclassified sequences</taxon>
        <taxon>metagenomes</taxon>
        <taxon>ecological metagenomes</taxon>
    </lineage>
</organism>
<dbReference type="AlphaFoldDB" id="A0A644TWH5"/>
<dbReference type="EMBL" id="VSSQ01000056">
    <property type="protein sequence ID" value="MPL70979.1"/>
    <property type="molecule type" value="Genomic_DNA"/>
</dbReference>
<sequence>MITDSQIENGKMRTNYSQKEQMHEHNDCIRIAYEWLDAQKKTKTVIKKDFPLKHIIEKWGGRYISQSDVEVAAFLHPEIQGCYPNYNFSSRLTEPSNDRLDGIGEAFAHDYRNKHSPEIYKYHEK</sequence>